<reference evidence="2 3" key="1">
    <citation type="submission" date="2018-09" db="EMBL/GenBank/DDBJ databases">
        <title>Rhizobium sp. MAE2-X.</title>
        <authorList>
            <person name="Lee Y."/>
            <person name="Jeon C.O."/>
        </authorList>
    </citation>
    <scope>NUCLEOTIDE SEQUENCE [LARGE SCALE GENOMIC DNA]</scope>
    <source>
        <strain evidence="2 3">MAE2-X</strain>
    </source>
</reference>
<evidence type="ECO:0000313" key="2">
    <source>
        <dbReference type="EMBL" id="QRF52665.1"/>
    </source>
</evidence>
<feature type="domain" description="Reverse transcriptase" evidence="1">
    <location>
        <begin position="1"/>
        <end position="204"/>
    </location>
</feature>
<organism evidence="2 3">
    <name type="scientific">Rhizobium rosettiformans</name>
    <dbReference type="NCBI Taxonomy" id="1368430"/>
    <lineage>
        <taxon>Bacteria</taxon>
        <taxon>Pseudomonadati</taxon>
        <taxon>Pseudomonadota</taxon>
        <taxon>Alphaproteobacteria</taxon>
        <taxon>Hyphomicrobiales</taxon>
        <taxon>Rhizobiaceae</taxon>
        <taxon>Rhizobium/Agrobacterium group</taxon>
        <taxon>Rhizobium</taxon>
    </lineage>
</organism>
<accession>A0ABX7EWF6</accession>
<dbReference type="Proteomes" id="UP000596351">
    <property type="component" value="Chromosome"/>
</dbReference>
<dbReference type="InterPro" id="IPR043128">
    <property type="entry name" value="Rev_trsase/Diguanyl_cyclase"/>
</dbReference>
<gene>
    <name evidence="2" type="ORF">D4A92_15100</name>
</gene>
<keyword evidence="3" id="KW-1185">Reference proteome</keyword>
<sequence>MVSAFHNFEYSYVSNGKHVFCPSDVGRAIGKEVKAKVEAAYSFDPFMSHFQEGAHIKALHDHRQNEFFCRVDITRFFYTIQRNRVKRALKEIGVAFPEHYAKWSTVKNPYQGGGYVLPYGFVQSPILATLVLSLSPVTTFLRQLDSTITRSVYMDDISLSGPDIHALSVAYNELRENLIGSGFHLNEEKSRAPAKQIDIFNCDLAKDRSEVRPDRIAEFYAGERSEQSVAAFEQYCDIVKSSNWRTTSAPN</sequence>
<dbReference type="Pfam" id="PF00078">
    <property type="entry name" value="RVT_1"/>
    <property type="match status" value="1"/>
</dbReference>
<protein>
    <recommendedName>
        <fullName evidence="1">Reverse transcriptase domain-containing protein</fullName>
    </recommendedName>
</protein>
<proteinExistence type="predicted"/>
<dbReference type="PROSITE" id="PS50878">
    <property type="entry name" value="RT_POL"/>
    <property type="match status" value="1"/>
</dbReference>
<evidence type="ECO:0000313" key="3">
    <source>
        <dbReference type="Proteomes" id="UP000596351"/>
    </source>
</evidence>
<name>A0ABX7EWF6_9HYPH</name>
<dbReference type="SUPFAM" id="SSF56672">
    <property type="entry name" value="DNA/RNA polymerases"/>
    <property type="match status" value="1"/>
</dbReference>
<dbReference type="InterPro" id="IPR000477">
    <property type="entry name" value="RT_dom"/>
</dbReference>
<dbReference type="RefSeq" id="WP_203014936.1">
    <property type="nucleotide sequence ID" value="NZ_CP032405.1"/>
</dbReference>
<dbReference type="EMBL" id="CP032405">
    <property type="protein sequence ID" value="QRF52665.1"/>
    <property type="molecule type" value="Genomic_DNA"/>
</dbReference>
<evidence type="ECO:0000259" key="1">
    <source>
        <dbReference type="PROSITE" id="PS50878"/>
    </source>
</evidence>
<dbReference type="InterPro" id="IPR043502">
    <property type="entry name" value="DNA/RNA_pol_sf"/>
</dbReference>
<dbReference type="Gene3D" id="3.30.70.270">
    <property type="match status" value="1"/>
</dbReference>